<evidence type="ECO:0000313" key="4">
    <source>
        <dbReference type="Proteomes" id="UP001370348"/>
    </source>
</evidence>
<dbReference type="PANTHER" id="PTHR42776:SF27">
    <property type="entry name" value="DIPEPTIDYL PEPTIDASE FAMILY MEMBER 6"/>
    <property type="match status" value="1"/>
</dbReference>
<accession>A0ABZ2LLH8</accession>
<evidence type="ECO:0000256" key="1">
    <source>
        <dbReference type="ARBA" id="ARBA00022801"/>
    </source>
</evidence>
<name>A0ABZ2LLH8_9BACT</name>
<feature type="domain" description="Peptidase S9 prolyl oligopeptidase catalytic" evidence="2">
    <location>
        <begin position="3"/>
        <end position="155"/>
    </location>
</feature>
<protein>
    <submittedName>
        <fullName evidence="3">Prolyl oligopeptidase family serine peptidase</fullName>
    </submittedName>
</protein>
<reference evidence="3 4" key="1">
    <citation type="submission" date="2021-12" db="EMBL/GenBank/DDBJ databases">
        <title>Discovery of the Pendulisporaceae a myxobacterial family with distinct sporulation behavior and unique specialized metabolism.</title>
        <authorList>
            <person name="Garcia R."/>
            <person name="Popoff A."/>
            <person name="Bader C.D."/>
            <person name="Loehr J."/>
            <person name="Walesch S."/>
            <person name="Walt C."/>
            <person name="Boldt J."/>
            <person name="Bunk B."/>
            <person name="Haeckl F.J.F.P.J."/>
            <person name="Gunesch A.P."/>
            <person name="Birkelbach J."/>
            <person name="Nuebel U."/>
            <person name="Pietschmann T."/>
            <person name="Bach T."/>
            <person name="Mueller R."/>
        </authorList>
    </citation>
    <scope>NUCLEOTIDE SEQUENCE [LARGE SCALE GENOMIC DNA]</scope>
    <source>
        <strain evidence="3 4">MSr11954</strain>
    </source>
</reference>
<dbReference type="PANTHER" id="PTHR42776">
    <property type="entry name" value="SERINE PEPTIDASE S9 FAMILY MEMBER"/>
    <property type="match status" value="1"/>
</dbReference>
<dbReference type="InterPro" id="IPR001375">
    <property type="entry name" value="Peptidase_S9_cat"/>
</dbReference>
<dbReference type="Pfam" id="PF00326">
    <property type="entry name" value="Peptidase_S9"/>
    <property type="match status" value="1"/>
</dbReference>
<organism evidence="3 4">
    <name type="scientific">Pendulispora albinea</name>
    <dbReference type="NCBI Taxonomy" id="2741071"/>
    <lineage>
        <taxon>Bacteria</taxon>
        <taxon>Pseudomonadati</taxon>
        <taxon>Myxococcota</taxon>
        <taxon>Myxococcia</taxon>
        <taxon>Myxococcales</taxon>
        <taxon>Sorangiineae</taxon>
        <taxon>Pendulisporaceae</taxon>
        <taxon>Pendulispora</taxon>
    </lineage>
</organism>
<evidence type="ECO:0000259" key="2">
    <source>
        <dbReference type="Pfam" id="PF00326"/>
    </source>
</evidence>
<evidence type="ECO:0000313" key="3">
    <source>
        <dbReference type="EMBL" id="WXB11797.1"/>
    </source>
</evidence>
<sequence length="156" mass="17313">MQSGVADPKRVGIYGGSYGGYMVMAGLTNYPERFAAGADLYGIVDFETFFAHAEPWMSALSRVEYGDPDTQRDMLRELSPIHKIDRVKAATLVLHGANDTNVPVVEAEQVVSALKSRGVPLEYVLFPDEGHGFVKSKNRLREMAAVVSWFQKYLQP</sequence>
<dbReference type="RefSeq" id="WP_394821417.1">
    <property type="nucleotide sequence ID" value="NZ_CP089984.1"/>
</dbReference>
<dbReference type="InterPro" id="IPR029058">
    <property type="entry name" value="AB_hydrolase_fold"/>
</dbReference>
<dbReference type="Gene3D" id="3.40.50.1820">
    <property type="entry name" value="alpha/beta hydrolase"/>
    <property type="match status" value="1"/>
</dbReference>
<keyword evidence="4" id="KW-1185">Reference proteome</keyword>
<dbReference type="Proteomes" id="UP001370348">
    <property type="component" value="Chromosome"/>
</dbReference>
<proteinExistence type="predicted"/>
<dbReference type="SUPFAM" id="SSF53474">
    <property type="entry name" value="alpha/beta-Hydrolases"/>
    <property type="match status" value="1"/>
</dbReference>
<gene>
    <name evidence="3" type="ORF">LZC94_28550</name>
</gene>
<keyword evidence="1" id="KW-0378">Hydrolase</keyword>
<dbReference type="EMBL" id="CP089984">
    <property type="protein sequence ID" value="WXB11797.1"/>
    <property type="molecule type" value="Genomic_DNA"/>
</dbReference>